<dbReference type="InterPro" id="IPR050166">
    <property type="entry name" value="ABC_transporter_ATP-bind"/>
</dbReference>
<dbReference type="InterPro" id="IPR003593">
    <property type="entry name" value="AAA+_ATPase"/>
</dbReference>
<feature type="region of interest" description="Disordered" evidence="4">
    <location>
        <begin position="1"/>
        <end position="23"/>
    </location>
</feature>
<organism evidence="6 7">
    <name type="scientific">Nocardia speluncae</name>
    <dbReference type="NCBI Taxonomy" id="419477"/>
    <lineage>
        <taxon>Bacteria</taxon>
        <taxon>Bacillati</taxon>
        <taxon>Actinomycetota</taxon>
        <taxon>Actinomycetes</taxon>
        <taxon>Mycobacteriales</taxon>
        <taxon>Nocardiaceae</taxon>
        <taxon>Nocardia</taxon>
    </lineage>
</organism>
<keyword evidence="3 6" id="KW-0067">ATP-binding</keyword>
<evidence type="ECO:0000256" key="2">
    <source>
        <dbReference type="ARBA" id="ARBA00022741"/>
    </source>
</evidence>
<dbReference type="InterPro" id="IPR003439">
    <property type="entry name" value="ABC_transporter-like_ATP-bd"/>
</dbReference>
<name>A0A846XAZ0_9NOCA</name>
<feature type="domain" description="ABC transporter" evidence="5">
    <location>
        <begin position="15"/>
        <end position="255"/>
    </location>
</feature>
<dbReference type="SUPFAM" id="SSF52540">
    <property type="entry name" value="P-loop containing nucleoside triphosphate hydrolases"/>
    <property type="match status" value="1"/>
</dbReference>
<keyword evidence="2" id="KW-0547">Nucleotide-binding</keyword>
<dbReference type="RefSeq" id="WP_084470951.1">
    <property type="nucleotide sequence ID" value="NZ_JAAXOO010000002.1"/>
</dbReference>
<gene>
    <name evidence="6" type="ORF">HGA13_08535</name>
</gene>
<evidence type="ECO:0000256" key="4">
    <source>
        <dbReference type="SAM" id="MobiDB-lite"/>
    </source>
</evidence>
<evidence type="ECO:0000259" key="5">
    <source>
        <dbReference type="PROSITE" id="PS50893"/>
    </source>
</evidence>
<dbReference type="Proteomes" id="UP000565715">
    <property type="component" value="Unassembled WGS sequence"/>
</dbReference>
<dbReference type="PANTHER" id="PTHR42788">
    <property type="entry name" value="TAURINE IMPORT ATP-BINDING PROTEIN-RELATED"/>
    <property type="match status" value="1"/>
</dbReference>
<protein>
    <submittedName>
        <fullName evidence="6">ABC transporter ATP-binding protein</fullName>
    </submittedName>
</protein>
<keyword evidence="7" id="KW-1185">Reference proteome</keyword>
<dbReference type="InterPro" id="IPR027417">
    <property type="entry name" value="P-loop_NTPase"/>
</dbReference>
<dbReference type="AlphaFoldDB" id="A0A846XAZ0"/>
<dbReference type="SMART" id="SM00382">
    <property type="entry name" value="AAA"/>
    <property type="match status" value="1"/>
</dbReference>
<evidence type="ECO:0000256" key="3">
    <source>
        <dbReference type="ARBA" id="ARBA00022840"/>
    </source>
</evidence>
<reference evidence="6 7" key="1">
    <citation type="submission" date="2020-04" db="EMBL/GenBank/DDBJ databases">
        <title>MicrobeNet Type strains.</title>
        <authorList>
            <person name="Nicholson A.C."/>
        </authorList>
    </citation>
    <scope>NUCLEOTIDE SEQUENCE [LARGE SCALE GENOMIC DNA]</scope>
    <source>
        <strain evidence="6 7">DSM 45078</strain>
    </source>
</reference>
<dbReference type="PROSITE" id="PS00211">
    <property type="entry name" value="ABC_TRANSPORTER_1"/>
    <property type="match status" value="1"/>
</dbReference>
<sequence length="283" mass="30953">MTTNSSIASETREQVRTTDLSDSPLPKIVADGVERSFGSGKGSVHALGPMDISIDEGEFVCIVGPSGCGKSTFLRIVAGLLPPSMGKVSVAAKSAHPASMIFQDYGIYPWKTVEANVRFGLDVQGVRKSEGRRRARSWLEKMRIAEFADVYPAQLSGGMRQRVSIARALASEPEILLMDEPFAALDAQLRTILQEELLELCQAERRTVLFVTHSLEEAIILGDRVVVMSARPGRILAERRSPFPRPRSAAVRDAPEFAAFKAELWELLRDEVEAGQGSAGRRS</sequence>
<evidence type="ECO:0000313" key="7">
    <source>
        <dbReference type="Proteomes" id="UP000565715"/>
    </source>
</evidence>
<dbReference type="Pfam" id="PF00005">
    <property type="entry name" value="ABC_tran"/>
    <property type="match status" value="1"/>
</dbReference>
<dbReference type="Gene3D" id="3.40.50.300">
    <property type="entry name" value="P-loop containing nucleotide triphosphate hydrolases"/>
    <property type="match status" value="1"/>
</dbReference>
<accession>A0A846XAZ0</accession>
<evidence type="ECO:0000256" key="1">
    <source>
        <dbReference type="ARBA" id="ARBA00022448"/>
    </source>
</evidence>
<comment type="caution">
    <text evidence="6">The sequence shown here is derived from an EMBL/GenBank/DDBJ whole genome shotgun (WGS) entry which is preliminary data.</text>
</comment>
<dbReference type="GO" id="GO:0016887">
    <property type="term" value="F:ATP hydrolysis activity"/>
    <property type="evidence" value="ECO:0007669"/>
    <property type="project" value="InterPro"/>
</dbReference>
<dbReference type="InterPro" id="IPR017871">
    <property type="entry name" value="ABC_transporter-like_CS"/>
</dbReference>
<dbReference type="GO" id="GO:0005524">
    <property type="term" value="F:ATP binding"/>
    <property type="evidence" value="ECO:0007669"/>
    <property type="project" value="UniProtKB-KW"/>
</dbReference>
<dbReference type="PROSITE" id="PS50893">
    <property type="entry name" value="ABC_TRANSPORTER_2"/>
    <property type="match status" value="1"/>
</dbReference>
<dbReference type="EMBL" id="JAAXOO010000002">
    <property type="protein sequence ID" value="NKY33112.1"/>
    <property type="molecule type" value="Genomic_DNA"/>
</dbReference>
<dbReference type="CDD" id="cd03293">
    <property type="entry name" value="ABC_NrtD_SsuB_transporters"/>
    <property type="match status" value="1"/>
</dbReference>
<evidence type="ECO:0000313" key="6">
    <source>
        <dbReference type="EMBL" id="NKY33112.1"/>
    </source>
</evidence>
<keyword evidence="1" id="KW-0813">Transport</keyword>
<proteinExistence type="predicted"/>
<dbReference type="PANTHER" id="PTHR42788:SF13">
    <property type="entry name" value="ALIPHATIC SULFONATES IMPORT ATP-BINDING PROTEIN SSUB"/>
    <property type="match status" value="1"/>
</dbReference>